<feature type="compositionally biased region" description="Basic and acidic residues" evidence="1">
    <location>
        <begin position="183"/>
        <end position="196"/>
    </location>
</feature>
<feature type="compositionally biased region" description="Low complexity" evidence="1">
    <location>
        <begin position="105"/>
        <end position="116"/>
    </location>
</feature>
<gene>
    <name evidence="2" type="ORF">COCCADRAFT_105448</name>
</gene>
<dbReference type="KEGG" id="bze:COCCADRAFT_105448"/>
<feature type="compositionally biased region" description="Low complexity" evidence="1">
    <location>
        <begin position="83"/>
        <end position="96"/>
    </location>
</feature>
<dbReference type="EMBL" id="KI964726">
    <property type="protein sequence ID" value="EUC29868.1"/>
    <property type="molecule type" value="Genomic_DNA"/>
</dbReference>
<name>W6XVU6_COCC2</name>
<protein>
    <submittedName>
        <fullName evidence="2">Uncharacterized protein</fullName>
    </submittedName>
</protein>
<dbReference type="OrthoDB" id="3695247at2759"/>
<proteinExistence type="predicted"/>
<evidence type="ECO:0000313" key="3">
    <source>
        <dbReference type="Proteomes" id="UP000053841"/>
    </source>
</evidence>
<dbReference type="GeneID" id="19143211"/>
<evidence type="ECO:0000313" key="2">
    <source>
        <dbReference type="EMBL" id="EUC29868.1"/>
    </source>
</evidence>
<evidence type="ECO:0000256" key="1">
    <source>
        <dbReference type="SAM" id="MobiDB-lite"/>
    </source>
</evidence>
<organism evidence="2 3">
    <name type="scientific">Cochliobolus carbonum (strain 26-R-13)</name>
    <name type="common">Maize leaf spot fungus</name>
    <name type="synonym">Bipolaris zeicola</name>
    <dbReference type="NCBI Taxonomy" id="930089"/>
    <lineage>
        <taxon>Eukaryota</taxon>
        <taxon>Fungi</taxon>
        <taxon>Dikarya</taxon>
        <taxon>Ascomycota</taxon>
        <taxon>Pezizomycotina</taxon>
        <taxon>Dothideomycetes</taxon>
        <taxon>Pleosporomycetidae</taxon>
        <taxon>Pleosporales</taxon>
        <taxon>Pleosporineae</taxon>
        <taxon>Pleosporaceae</taxon>
        <taxon>Bipolaris</taxon>
    </lineage>
</organism>
<reference evidence="2 3" key="1">
    <citation type="journal article" date="2013" name="PLoS Genet.">
        <title>Comparative genome structure, secondary metabolite, and effector coding capacity across Cochliobolus pathogens.</title>
        <authorList>
            <person name="Condon B.J."/>
            <person name="Leng Y."/>
            <person name="Wu D."/>
            <person name="Bushley K.E."/>
            <person name="Ohm R.A."/>
            <person name="Otillar R."/>
            <person name="Martin J."/>
            <person name="Schackwitz W."/>
            <person name="Grimwood J."/>
            <person name="MohdZainudin N."/>
            <person name="Xue C."/>
            <person name="Wang R."/>
            <person name="Manning V.A."/>
            <person name="Dhillon B."/>
            <person name="Tu Z.J."/>
            <person name="Steffenson B.J."/>
            <person name="Salamov A."/>
            <person name="Sun H."/>
            <person name="Lowry S."/>
            <person name="LaButti K."/>
            <person name="Han J."/>
            <person name="Copeland A."/>
            <person name="Lindquist E."/>
            <person name="Barry K."/>
            <person name="Schmutz J."/>
            <person name="Baker S.E."/>
            <person name="Ciuffetti L.M."/>
            <person name="Grigoriev I.V."/>
            <person name="Zhong S."/>
            <person name="Turgeon B.G."/>
        </authorList>
    </citation>
    <scope>NUCLEOTIDE SEQUENCE [LARGE SCALE GENOMIC DNA]</scope>
    <source>
        <strain evidence="2 3">26-R-13</strain>
    </source>
</reference>
<accession>W6XVU6</accession>
<sequence>MGISLKIKIPIGSRRRPSKTSAGQNPLGEGSSRKQAHDHRSGSTPPPCRHQNPEPRPKPYIMQPRRPSYNTVIIRPSTAPQKPHITTHAIATTTPSSHRHRRPSKTPTTPRSPVSPLGTSRFEFPSPYSRPQPAVQRDEYGFSIRTPSTPAGQANAYGMSALAPVNSDEWSYFEPQVGSTWKGGEEEKSKGREGVL</sequence>
<dbReference type="Proteomes" id="UP000053841">
    <property type="component" value="Unassembled WGS sequence"/>
</dbReference>
<keyword evidence="3" id="KW-1185">Reference proteome</keyword>
<dbReference type="HOGENOM" id="CLU_094643_0_0_1"/>
<dbReference type="AlphaFoldDB" id="W6XVU6"/>
<feature type="region of interest" description="Disordered" evidence="1">
    <location>
        <begin position="1"/>
        <end position="147"/>
    </location>
</feature>
<dbReference type="RefSeq" id="XP_007715844.1">
    <property type="nucleotide sequence ID" value="XM_007717654.1"/>
</dbReference>
<feature type="region of interest" description="Disordered" evidence="1">
    <location>
        <begin position="176"/>
        <end position="196"/>
    </location>
</feature>